<dbReference type="EMBL" id="BMIP01000001">
    <property type="protein sequence ID" value="GGD58377.1"/>
    <property type="molecule type" value="Genomic_DNA"/>
</dbReference>
<dbReference type="PANTHER" id="PTHR42998:SF1">
    <property type="entry name" value="TYPE I RESTRICTION ENZYME HINDI METHYLASE SUBUNIT"/>
    <property type="match status" value="1"/>
</dbReference>
<dbReference type="Pfam" id="PF12161">
    <property type="entry name" value="HsdM_N"/>
    <property type="match status" value="1"/>
</dbReference>
<protein>
    <recommendedName>
        <fullName evidence="2">site-specific DNA-methyltransferase (adenine-specific)</fullName>
        <ecNumber evidence="2">2.1.1.72</ecNumber>
    </recommendedName>
</protein>
<dbReference type="GO" id="GO:0009307">
    <property type="term" value="P:DNA restriction-modification system"/>
    <property type="evidence" value="ECO:0007669"/>
    <property type="project" value="UniProtKB-KW"/>
</dbReference>
<dbReference type="PANTHER" id="PTHR42998">
    <property type="entry name" value="TYPE I RESTRICTION ENZYME HINDVIIP M PROTEIN-RELATED"/>
    <property type="match status" value="1"/>
</dbReference>
<dbReference type="RefSeq" id="WP_082922258.1">
    <property type="nucleotide sequence ID" value="NZ_BMIP01000001.1"/>
</dbReference>
<feature type="coiled-coil region" evidence="8">
    <location>
        <begin position="478"/>
        <end position="505"/>
    </location>
</feature>
<dbReference type="GO" id="GO:0009007">
    <property type="term" value="F:site-specific DNA-methyltransferase (adenine-specific) activity"/>
    <property type="evidence" value="ECO:0007669"/>
    <property type="project" value="UniProtKB-EC"/>
</dbReference>
<dbReference type="InterPro" id="IPR029063">
    <property type="entry name" value="SAM-dependent_MTases_sf"/>
</dbReference>
<dbReference type="GO" id="GO:0032259">
    <property type="term" value="P:methylation"/>
    <property type="evidence" value="ECO:0007669"/>
    <property type="project" value="UniProtKB-KW"/>
</dbReference>
<evidence type="ECO:0000256" key="1">
    <source>
        <dbReference type="ARBA" id="ARBA00006594"/>
    </source>
</evidence>
<dbReference type="OrthoDB" id="9806213at2"/>
<evidence type="ECO:0000256" key="7">
    <source>
        <dbReference type="ARBA" id="ARBA00047942"/>
    </source>
</evidence>
<evidence type="ECO:0000259" key="9">
    <source>
        <dbReference type="Pfam" id="PF02384"/>
    </source>
</evidence>
<evidence type="ECO:0000256" key="6">
    <source>
        <dbReference type="ARBA" id="ARBA00022747"/>
    </source>
</evidence>
<dbReference type="InterPro" id="IPR003356">
    <property type="entry name" value="DNA_methylase_A-5"/>
</dbReference>
<reference evidence="11" key="1">
    <citation type="journal article" date="2014" name="Int. J. Syst. Evol. Microbiol.">
        <title>Complete genome sequence of Corynebacterium casei LMG S-19264T (=DSM 44701T), isolated from a smear-ripened cheese.</title>
        <authorList>
            <consortium name="US DOE Joint Genome Institute (JGI-PGF)"/>
            <person name="Walter F."/>
            <person name="Albersmeier A."/>
            <person name="Kalinowski J."/>
            <person name="Ruckert C."/>
        </authorList>
    </citation>
    <scope>NUCLEOTIDE SEQUENCE</scope>
    <source>
        <strain evidence="11">CGMCC 1.15360</strain>
    </source>
</reference>
<dbReference type="InterPro" id="IPR022749">
    <property type="entry name" value="D12N6_MeTrfase_N"/>
</dbReference>
<keyword evidence="12" id="KW-1185">Reference proteome</keyword>
<keyword evidence="4" id="KW-0808">Transferase</keyword>
<feature type="domain" description="DNA methylase adenine-specific" evidence="9">
    <location>
        <begin position="143"/>
        <end position="472"/>
    </location>
</feature>
<dbReference type="Proteomes" id="UP000612349">
    <property type="component" value="Unassembled WGS sequence"/>
</dbReference>
<sequence>MPVDLQDLTRRLFATADQLWTNTDLRPDQYAQPVLALIALRQMEAKFDLVHEELSKTFTGRLKPTPQDYHGLGAVFLPEHARFSYLLGLPETEDLAKALNAAMEAISEHNPDLAGVMPKGYGSLPQGVLKELLRLLQPLDIDGDAFGLIFEYFMGEFASSFMQKGGEYFTPASIVKLIVEVLEPYHGKIFDPACGSGGMFVHSAEFVKRHHKSPMREIGIYGTEKMSDTQKLCRLNLAVHGLSGDIRVANSYYEDPLGMVGKFDFVMANPPFNQSEVDRDRLVTEADEVDARFSLGIPRENNANYLWIGLFNAALNETGRAGFVMANSASDKERDMRRKLVESGAVDVIISTSPNMFFTVTLPVTLWFLDKAKAKGERADQVLFIDARHIFRQVTRAHREYTPDQIEFLGNIVRLWRGQDEELDAGSGQQMTETFGDEGYKDIPGLCKVASRTEIAAHDWSLNPGRYVGVAPGEEPDDEDFKERLEALQEELEGLNAEATRLQELIGRNVAEVLVA</sequence>
<comment type="similarity">
    <text evidence="1">Belongs to the N(4)/N(6)-methyltransferase family.</text>
</comment>
<evidence type="ECO:0000256" key="8">
    <source>
        <dbReference type="SAM" id="Coils"/>
    </source>
</evidence>
<evidence type="ECO:0000256" key="4">
    <source>
        <dbReference type="ARBA" id="ARBA00022679"/>
    </source>
</evidence>
<dbReference type="InterPro" id="IPR052916">
    <property type="entry name" value="Type-I_RE_MTase_Subunit"/>
</dbReference>
<comment type="catalytic activity">
    <reaction evidence="7">
        <text>a 2'-deoxyadenosine in DNA + S-adenosyl-L-methionine = an N(6)-methyl-2'-deoxyadenosine in DNA + S-adenosyl-L-homocysteine + H(+)</text>
        <dbReference type="Rhea" id="RHEA:15197"/>
        <dbReference type="Rhea" id="RHEA-COMP:12418"/>
        <dbReference type="Rhea" id="RHEA-COMP:12419"/>
        <dbReference type="ChEBI" id="CHEBI:15378"/>
        <dbReference type="ChEBI" id="CHEBI:57856"/>
        <dbReference type="ChEBI" id="CHEBI:59789"/>
        <dbReference type="ChEBI" id="CHEBI:90615"/>
        <dbReference type="ChEBI" id="CHEBI:90616"/>
        <dbReference type="EC" id="2.1.1.72"/>
    </reaction>
</comment>
<keyword evidence="6" id="KW-0680">Restriction system</keyword>
<accession>A0A916YS61</accession>
<feature type="domain" description="N6 adenine-specific DNA methyltransferase N-terminal" evidence="10">
    <location>
        <begin position="8"/>
        <end position="119"/>
    </location>
</feature>
<evidence type="ECO:0000313" key="11">
    <source>
        <dbReference type="EMBL" id="GGD58377.1"/>
    </source>
</evidence>
<dbReference type="Gene3D" id="1.20.1260.30">
    <property type="match status" value="1"/>
</dbReference>
<dbReference type="GO" id="GO:0003677">
    <property type="term" value="F:DNA binding"/>
    <property type="evidence" value="ECO:0007669"/>
    <property type="project" value="InterPro"/>
</dbReference>
<dbReference type="GO" id="GO:0008170">
    <property type="term" value="F:N-methyltransferase activity"/>
    <property type="evidence" value="ECO:0007669"/>
    <property type="project" value="InterPro"/>
</dbReference>
<dbReference type="Pfam" id="PF02384">
    <property type="entry name" value="N6_Mtase"/>
    <property type="match status" value="1"/>
</dbReference>
<name>A0A916YS61_9SPHN</name>
<reference evidence="11" key="2">
    <citation type="submission" date="2020-09" db="EMBL/GenBank/DDBJ databases">
        <authorList>
            <person name="Sun Q."/>
            <person name="Zhou Y."/>
        </authorList>
    </citation>
    <scope>NUCLEOTIDE SEQUENCE</scope>
    <source>
        <strain evidence="11">CGMCC 1.15360</strain>
    </source>
</reference>
<dbReference type="InterPro" id="IPR038333">
    <property type="entry name" value="T1MK-like_N_sf"/>
</dbReference>
<proteinExistence type="inferred from homology"/>
<evidence type="ECO:0000256" key="2">
    <source>
        <dbReference type="ARBA" id="ARBA00011900"/>
    </source>
</evidence>
<gene>
    <name evidence="11" type="primary">hsdM</name>
    <name evidence="11" type="ORF">GCM10010990_04630</name>
</gene>
<comment type="caution">
    <text evidence="11">The sequence shown here is derived from an EMBL/GenBank/DDBJ whole genome shotgun (WGS) entry which is preliminary data.</text>
</comment>
<keyword evidence="8" id="KW-0175">Coiled coil</keyword>
<keyword evidence="3" id="KW-0489">Methyltransferase</keyword>
<evidence type="ECO:0000256" key="3">
    <source>
        <dbReference type="ARBA" id="ARBA00022603"/>
    </source>
</evidence>
<dbReference type="Gene3D" id="3.40.50.150">
    <property type="entry name" value="Vaccinia Virus protein VP39"/>
    <property type="match status" value="1"/>
</dbReference>
<dbReference type="AlphaFoldDB" id="A0A916YS61"/>
<dbReference type="SUPFAM" id="SSF53335">
    <property type="entry name" value="S-adenosyl-L-methionine-dependent methyltransferases"/>
    <property type="match status" value="1"/>
</dbReference>
<dbReference type="EC" id="2.1.1.72" evidence="2"/>
<keyword evidence="5" id="KW-0949">S-adenosyl-L-methionine</keyword>
<organism evidence="11 12">
    <name type="scientific">Croceicoccus mobilis</name>
    <dbReference type="NCBI Taxonomy" id="1703339"/>
    <lineage>
        <taxon>Bacteria</taxon>
        <taxon>Pseudomonadati</taxon>
        <taxon>Pseudomonadota</taxon>
        <taxon>Alphaproteobacteria</taxon>
        <taxon>Sphingomonadales</taxon>
        <taxon>Erythrobacteraceae</taxon>
        <taxon>Croceicoccus</taxon>
    </lineage>
</organism>
<dbReference type="CDD" id="cd02440">
    <property type="entry name" value="AdoMet_MTases"/>
    <property type="match status" value="1"/>
</dbReference>
<evidence type="ECO:0000259" key="10">
    <source>
        <dbReference type="Pfam" id="PF12161"/>
    </source>
</evidence>
<dbReference type="PRINTS" id="PR00507">
    <property type="entry name" value="N12N6MTFRASE"/>
</dbReference>
<evidence type="ECO:0000313" key="12">
    <source>
        <dbReference type="Proteomes" id="UP000612349"/>
    </source>
</evidence>
<evidence type="ECO:0000256" key="5">
    <source>
        <dbReference type="ARBA" id="ARBA00022691"/>
    </source>
</evidence>